<evidence type="ECO:0000313" key="7">
    <source>
        <dbReference type="EMBL" id="MFC7405031.1"/>
    </source>
</evidence>
<dbReference type="SUPFAM" id="SSF52440">
    <property type="entry name" value="PreATP-grasp domain"/>
    <property type="match status" value="1"/>
</dbReference>
<dbReference type="InterPro" id="IPR011761">
    <property type="entry name" value="ATP-grasp"/>
</dbReference>
<dbReference type="Gene3D" id="3.30.470.20">
    <property type="entry name" value="ATP-grasp fold, B domain"/>
    <property type="match status" value="1"/>
</dbReference>
<protein>
    <recommendedName>
        <fullName evidence="4 5">N5-carboxyaminoimidazole ribonucleotide synthase</fullName>
        <shortName evidence="4 5">N5-CAIR synthase</shortName>
        <ecNumber evidence="4 5">6.3.4.18</ecNumber>
    </recommendedName>
    <alternativeName>
        <fullName evidence="4 5">5-(carboxyamino)imidazole ribonucleotide synthetase</fullName>
    </alternativeName>
</protein>
<dbReference type="Gene3D" id="3.30.1490.20">
    <property type="entry name" value="ATP-grasp fold, A domain"/>
    <property type="match status" value="1"/>
</dbReference>
<keyword evidence="2 4" id="KW-0658">Purine biosynthesis</keyword>
<sequence length="392" mass="40861">MSGPVIAVVGGGQLARMMQQQAVALGVHLRVLVESPTSSTAQVVPDAPVGAAADEDAVRSLVDGAEVLTFEHEHVPTALLEALDAGGVPVRPGPGALVHAQDKIVMRTALTELGVPCPAWAAVADEAALQAFGDDVGWPVVVKTARGGYDGKGVRVVSAALEAADWFEALEPGTSLLAEAKVPFTRELAVLVARRPSGEVRTWPVVQTIQQDGVCFEVLAPAPGLEEATAARAREIGERVATGLGVTGVLAVEMFEVAGPSSHPGADGGTSLLVNELAMRPHNSGHWTIDGAVTSQFEQHLRAVLDWPLGDTAATTPHAVMVNLLGSALTDPRTAYPQVMARYPEAKVHLYGKEVRPGRKLGHVTVVGTDLERARARANGAVALLRGESVPD</sequence>
<comment type="subunit">
    <text evidence="4 5">Homodimer.</text>
</comment>
<dbReference type="PANTHER" id="PTHR11609:SF5">
    <property type="entry name" value="PHOSPHORIBOSYLAMINOIMIDAZOLE CARBOXYLASE"/>
    <property type="match status" value="1"/>
</dbReference>
<name>A0ABW2Q7B9_9MICO</name>
<dbReference type="EC" id="6.3.4.18" evidence="4 5"/>
<comment type="caution">
    <text evidence="7">The sequence shown here is derived from an EMBL/GenBank/DDBJ whole genome shotgun (WGS) entry which is preliminary data.</text>
</comment>
<dbReference type="InterPro" id="IPR040686">
    <property type="entry name" value="PurK_C"/>
</dbReference>
<dbReference type="InterPro" id="IPR005875">
    <property type="entry name" value="PurK"/>
</dbReference>
<gene>
    <name evidence="4 5" type="primary">purK</name>
    <name evidence="7" type="ORF">ACFQQL_07905</name>
</gene>
<feature type="binding site" evidence="4">
    <location>
        <position position="143"/>
    </location>
    <ligand>
        <name>ATP</name>
        <dbReference type="ChEBI" id="CHEBI:30616"/>
    </ligand>
</feature>
<feature type="binding site" evidence="4">
    <location>
        <position position="187"/>
    </location>
    <ligand>
        <name>ATP</name>
        <dbReference type="ChEBI" id="CHEBI:30616"/>
    </ligand>
</feature>
<evidence type="ECO:0000256" key="4">
    <source>
        <dbReference type="HAMAP-Rule" id="MF_01928"/>
    </source>
</evidence>
<comment type="function">
    <text evidence="4">Catalyzes the ATP-dependent conversion of 5-aminoimidazole ribonucleotide (AIR) and HCO(3)(-) to N5-carboxyaminoimidazole ribonucleotide (N5-CAIR).</text>
</comment>
<comment type="pathway">
    <text evidence="4 5">Purine metabolism; IMP biosynthesis via de novo pathway; 5-amino-1-(5-phospho-D-ribosyl)imidazole-4-carboxylate from 5-amino-1-(5-phospho-D-ribosyl)imidazole (N5-CAIR route): step 1/2.</text>
</comment>
<dbReference type="NCBIfam" id="NF004680">
    <property type="entry name" value="PRK06019.1-6"/>
    <property type="match status" value="1"/>
</dbReference>
<dbReference type="SUPFAM" id="SSF56059">
    <property type="entry name" value="Glutathione synthetase ATP-binding domain-like"/>
    <property type="match status" value="1"/>
</dbReference>
<organism evidence="7 8">
    <name type="scientific">Georgenia alba</name>
    <dbReference type="NCBI Taxonomy" id="2233858"/>
    <lineage>
        <taxon>Bacteria</taxon>
        <taxon>Bacillati</taxon>
        <taxon>Actinomycetota</taxon>
        <taxon>Actinomycetes</taxon>
        <taxon>Micrococcales</taxon>
        <taxon>Bogoriellaceae</taxon>
        <taxon>Georgenia</taxon>
    </lineage>
</organism>
<keyword evidence="8" id="KW-1185">Reference proteome</keyword>
<keyword evidence="4 5" id="KW-0436">Ligase</keyword>
<dbReference type="Pfam" id="PF22660">
    <property type="entry name" value="RS_preATP-grasp-like"/>
    <property type="match status" value="1"/>
</dbReference>
<dbReference type="Pfam" id="PF02222">
    <property type="entry name" value="ATP-grasp"/>
    <property type="match status" value="1"/>
</dbReference>
<feature type="binding site" evidence="4">
    <location>
        <begin position="275"/>
        <end position="276"/>
    </location>
    <ligand>
        <name>ATP</name>
        <dbReference type="ChEBI" id="CHEBI:30616"/>
    </ligand>
</feature>
<dbReference type="RefSeq" id="WP_382392985.1">
    <property type="nucleotide sequence ID" value="NZ_JBHTCQ010000001.1"/>
</dbReference>
<dbReference type="PANTHER" id="PTHR11609">
    <property type="entry name" value="PURINE BIOSYNTHESIS PROTEIN 6/7, PUR6/7"/>
    <property type="match status" value="1"/>
</dbReference>
<evidence type="ECO:0000256" key="1">
    <source>
        <dbReference type="ARBA" id="ARBA00022741"/>
    </source>
</evidence>
<dbReference type="InterPro" id="IPR013815">
    <property type="entry name" value="ATP_grasp_subdomain_1"/>
</dbReference>
<feature type="binding site" evidence="4">
    <location>
        <begin position="179"/>
        <end position="182"/>
    </location>
    <ligand>
        <name>ATP</name>
        <dbReference type="ChEBI" id="CHEBI:30616"/>
    </ligand>
</feature>
<evidence type="ECO:0000256" key="2">
    <source>
        <dbReference type="ARBA" id="ARBA00022755"/>
    </source>
</evidence>
<dbReference type="InterPro" id="IPR016185">
    <property type="entry name" value="PreATP-grasp_dom_sf"/>
</dbReference>
<comment type="caution">
    <text evidence="4">Lacks conserved residue(s) required for the propagation of feature annotation.</text>
</comment>
<dbReference type="InterPro" id="IPR011054">
    <property type="entry name" value="Rudment_hybrid_motif"/>
</dbReference>
<dbReference type="Pfam" id="PF17769">
    <property type="entry name" value="PurK_C"/>
    <property type="match status" value="1"/>
</dbReference>
<feature type="binding site" evidence="4">
    <location>
        <position position="103"/>
    </location>
    <ligand>
        <name>ATP</name>
        <dbReference type="ChEBI" id="CHEBI:30616"/>
    </ligand>
</feature>
<comment type="similarity">
    <text evidence="4 5">Belongs to the PurK/PurT family.</text>
</comment>
<reference evidence="8" key="1">
    <citation type="journal article" date="2019" name="Int. J. Syst. Evol. Microbiol.">
        <title>The Global Catalogue of Microorganisms (GCM) 10K type strain sequencing project: providing services to taxonomists for standard genome sequencing and annotation.</title>
        <authorList>
            <consortium name="The Broad Institute Genomics Platform"/>
            <consortium name="The Broad Institute Genome Sequencing Center for Infectious Disease"/>
            <person name="Wu L."/>
            <person name="Ma J."/>
        </authorList>
    </citation>
    <scope>NUCLEOTIDE SEQUENCE [LARGE SCALE GENOMIC DNA]</scope>
    <source>
        <strain evidence="8">JCM 1490</strain>
    </source>
</reference>
<dbReference type="Gene3D" id="3.40.50.20">
    <property type="match status" value="1"/>
</dbReference>
<feature type="domain" description="ATP-grasp" evidence="6">
    <location>
        <begin position="107"/>
        <end position="305"/>
    </location>
</feature>
<dbReference type="InterPro" id="IPR003135">
    <property type="entry name" value="ATP-grasp_carboxylate-amine"/>
</dbReference>
<dbReference type="SUPFAM" id="SSF51246">
    <property type="entry name" value="Rudiment single hybrid motif"/>
    <property type="match status" value="1"/>
</dbReference>
<dbReference type="NCBIfam" id="NF004679">
    <property type="entry name" value="PRK06019.1-5"/>
    <property type="match status" value="1"/>
</dbReference>
<evidence type="ECO:0000256" key="3">
    <source>
        <dbReference type="ARBA" id="ARBA00022840"/>
    </source>
</evidence>
<evidence type="ECO:0000313" key="8">
    <source>
        <dbReference type="Proteomes" id="UP001596455"/>
    </source>
</evidence>
<dbReference type="InterPro" id="IPR054350">
    <property type="entry name" value="PurT/PurK_preATP-grasp"/>
</dbReference>
<dbReference type="PROSITE" id="PS50975">
    <property type="entry name" value="ATP_GRASP"/>
    <property type="match status" value="1"/>
</dbReference>
<keyword evidence="3 4" id="KW-0067">ATP-binding</keyword>
<comment type="function">
    <text evidence="5">Catalyzes the ATP-dependent conversion of 5-aminoimidazole ribonucleotide (AIR) and HCO(3)- to N5-carboxyaminoimidazole ribonucleotide (N5-CAIR).</text>
</comment>
<dbReference type="HAMAP" id="MF_01928">
    <property type="entry name" value="PurK"/>
    <property type="match status" value="1"/>
</dbReference>
<dbReference type="EMBL" id="JBHTCQ010000001">
    <property type="protein sequence ID" value="MFC7405031.1"/>
    <property type="molecule type" value="Genomic_DNA"/>
</dbReference>
<evidence type="ECO:0000259" key="6">
    <source>
        <dbReference type="PROSITE" id="PS50975"/>
    </source>
</evidence>
<comment type="catalytic activity">
    <reaction evidence="4 5">
        <text>5-amino-1-(5-phospho-beta-D-ribosyl)imidazole + hydrogencarbonate + ATP = 5-carboxyamino-1-(5-phospho-D-ribosyl)imidazole + ADP + phosphate + 2 H(+)</text>
        <dbReference type="Rhea" id="RHEA:19317"/>
        <dbReference type="ChEBI" id="CHEBI:15378"/>
        <dbReference type="ChEBI" id="CHEBI:17544"/>
        <dbReference type="ChEBI" id="CHEBI:30616"/>
        <dbReference type="ChEBI" id="CHEBI:43474"/>
        <dbReference type="ChEBI" id="CHEBI:58730"/>
        <dbReference type="ChEBI" id="CHEBI:137981"/>
        <dbReference type="ChEBI" id="CHEBI:456216"/>
        <dbReference type="EC" id="6.3.4.18"/>
    </reaction>
</comment>
<evidence type="ECO:0000256" key="5">
    <source>
        <dbReference type="RuleBase" id="RU361200"/>
    </source>
</evidence>
<accession>A0ABW2Q7B9</accession>
<keyword evidence="1 4" id="KW-0547">Nucleotide-binding</keyword>
<dbReference type="Proteomes" id="UP001596455">
    <property type="component" value="Unassembled WGS sequence"/>
</dbReference>
<proteinExistence type="inferred from homology"/>
<dbReference type="GO" id="GO:0034028">
    <property type="term" value="F:5-(carboxyamino)imidazole ribonucleotide synthase activity"/>
    <property type="evidence" value="ECO:0007669"/>
    <property type="project" value="UniProtKB-EC"/>
</dbReference>
<dbReference type="NCBIfam" id="TIGR01161">
    <property type="entry name" value="purK"/>
    <property type="match status" value="1"/>
</dbReference>